<keyword evidence="1" id="KW-0732">Signal</keyword>
<feature type="chain" id="PRO_5045967057" evidence="1">
    <location>
        <begin position="21"/>
        <end position="340"/>
    </location>
</feature>
<dbReference type="PROSITE" id="PS51257">
    <property type="entry name" value="PROKAR_LIPOPROTEIN"/>
    <property type="match status" value="1"/>
</dbReference>
<dbReference type="Proteomes" id="UP001595962">
    <property type="component" value="Unassembled WGS sequence"/>
</dbReference>
<keyword evidence="3" id="KW-1185">Reference proteome</keyword>
<proteinExistence type="predicted"/>
<dbReference type="EMBL" id="JBHSGB010000005">
    <property type="protein sequence ID" value="MFC4654286.1"/>
    <property type="molecule type" value="Genomic_DNA"/>
</dbReference>
<gene>
    <name evidence="2" type="ORF">ACFO3I_04510</name>
</gene>
<accession>A0ABV9JIV3</accession>
<feature type="signal peptide" evidence="1">
    <location>
        <begin position="1"/>
        <end position="20"/>
    </location>
</feature>
<name>A0ABV9JIV3_9GAMM</name>
<organism evidence="2 3">
    <name type="scientific">Rheinheimera marina</name>
    <dbReference type="NCBI Taxonomy" id="1774958"/>
    <lineage>
        <taxon>Bacteria</taxon>
        <taxon>Pseudomonadati</taxon>
        <taxon>Pseudomonadota</taxon>
        <taxon>Gammaproteobacteria</taxon>
        <taxon>Chromatiales</taxon>
        <taxon>Chromatiaceae</taxon>
        <taxon>Rheinheimera</taxon>
    </lineage>
</organism>
<protein>
    <submittedName>
        <fullName evidence="2">DUF3080 family protein</fullName>
    </submittedName>
</protein>
<sequence>MNIWRTLFLLPILLSLSSCSDPVQSVWADYQTRLSRVTSVEFPPVASLPLTSLPSISQLRQPVAELELSLLNMLALRRCGLDQLVGERNSSLGKVQSVSQRFRYESKFLQQVQPCLRPGLLSTELSDQLQLVSQRKRIDLPNQWINLLMLDPTLRQQWQPAAEGLPLSGQPGLTESLQALHQLQRIQQLLEKEQWQALSEQNAEDALALLYQSGYLSRWLHSVFSHLRLLQQTNSALEQLQIAQFCPAGKAHGNQEKLQGVLTQVFIPRIQQPLAQLDGAYQQFWPLLSALYQQSPLWPALQQRFDQPLQDLKQQLHVHVAWWQQVQHQCATPGAASSAN</sequence>
<evidence type="ECO:0000313" key="3">
    <source>
        <dbReference type="Proteomes" id="UP001595962"/>
    </source>
</evidence>
<dbReference type="RefSeq" id="WP_377332108.1">
    <property type="nucleotide sequence ID" value="NZ_JBHSGB010000005.1"/>
</dbReference>
<dbReference type="InterPro" id="IPR021431">
    <property type="entry name" value="DUF3080"/>
</dbReference>
<reference evidence="3" key="1">
    <citation type="journal article" date="2019" name="Int. J. Syst. Evol. Microbiol.">
        <title>The Global Catalogue of Microorganisms (GCM) 10K type strain sequencing project: providing services to taxonomists for standard genome sequencing and annotation.</title>
        <authorList>
            <consortium name="The Broad Institute Genomics Platform"/>
            <consortium name="The Broad Institute Genome Sequencing Center for Infectious Disease"/>
            <person name="Wu L."/>
            <person name="Ma J."/>
        </authorList>
    </citation>
    <scope>NUCLEOTIDE SEQUENCE [LARGE SCALE GENOMIC DNA]</scope>
    <source>
        <strain evidence="3">DT28</strain>
    </source>
</reference>
<evidence type="ECO:0000313" key="2">
    <source>
        <dbReference type="EMBL" id="MFC4654286.1"/>
    </source>
</evidence>
<dbReference type="Pfam" id="PF11279">
    <property type="entry name" value="DUF3080"/>
    <property type="match status" value="1"/>
</dbReference>
<evidence type="ECO:0000256" key="1">
    <source>
        <dbReference type="SAM" id="SignalP"/>
    </source>
</evidence>
<comment type="caution">
    <text evidence="2">The sequence shown here is derived from an EMBL/GenBank/DDBJ whole genome shotgun (WGS) entry which is preliminary data.</text>
</comment>